<sequence>MTASTSQAPQQAEARLGDVVVHASALQTSTLDEAIAKRYGLERSGRVAMLLVSVRRADGSDAAGLPVSIDATVTPDRGTPERITLREISVDGFVDRVGTVQIAPPESLRFDLVIRYGNSTSTMQFTRDFFPH</sequence>
<evidence type="ECO:0000313" key="2">
    <source>
        <dbReference type="EMBL" id="GGZ53689.1"/>
    </source>
</evidence>
<feature type="domain" description="DUF4426" evidence="1">
    <location>
        <begin position="15"/>
        <end position="131"/>
    </location>
</feature>
<evidence type="ECO:0000259" key="1">
    <source>
        <dbReference type="Pfam" id="PF14467"/>
    </source>
</evidence>
<gene>
    <name evidence="2" type="ORF">GCM10008101_03540</name>
</gene>
<reference evidence="3" key="1">
    <citation type="journal article" date="2019" name="Int. J. Syst. Evol. Microbiol.">
        <title>The Global Catalogue of Microorganisms (GCM) 10K type strain sequencing project: providing services to taxonomists for standard genome sequencing and annotation.</title>
        <authorList>
            <consortium name="The Broad Institute Genomics Platform"/>
            <consortium name="The Broad Institute Genome Sequencing Center for Infectious Disease"/>
            <person name="Wu L."/>
            <person name="Ma J."/>
        </authorList>
    </citation>
    <scope>NUCLEOTIDE SEQUENCE [LARGE SCALE GENOMIC DNA]</scope>
    <source>
        <strain evidence="3">KCTC 22558</strain>
    </source>
</reference>
<dbReference type="Pfam" id="PF14467">
    <property type="entry name" value="DUF4426"/>
    <property type="match status" value="1"/>
</dbReference>
<dbReference type="InterPro" id="IPR025218">
    <property type="entry name" value="DUF4426"/>
</dbReference>
<protein>
    <recommendedName>
        <fullName evidence="1">DUF4426 domain-containing protein</fullName>
    </recommendedName>
</protein>
<dbReference type="Gene3D" id="2.60.40.3340">
    <property type="entry name" value="Domain of unknown function DUF4426"/>
    <property type="match status" value="1"/>
</dbReference>
<organism evidence="2 3">
    <name type="scientific">Cognatilysobacter xinjiangensis</name>
    <dbReference type="NCBI Taxonomy" id="546892"/>
    <lineage>
        <taxon>Bacteria</taxon>
        <taxon>Pseudomonadati</taxon>
        <taxon>Pseudomonadota</taxon>
        <taxon>Gammaproteobacteria</taxon>
        <taxon>Lysobacterales</taxon>
        <taxon>Lysobacteraceae</taxon>
        <taxon>Cognatilysobacter</taxon>
    </lineage>
</organism>
<dbReference type="EMBL" id="BMXY01000001">
    <property type="protein sequence ID" value="GGZ53689.1"/>
    <property type="molecule type" value="Genomic_DNA"/>
</dbReference>
<name>A0ABQ3BTN6_9GAMM</name>
<dbReference type="Proteomes" id="UP000643403">
    <property type="component" value="Unassembled WGS sequence"/>
</dbReference>
<evidence type="ECO:0000313" key="3">
    <source>
        <dbReference type="Proteomes" id="UP000643403"/>
    </source>
</evidence>
<keyword evidence="3" id="KW-1185">Reference proteome</keyword>
<accession>A0ABQ3BTN6</accession>
<proteinExistence type="predicted"/>
<comment type="caution">
    <text evidence="2">The sequence shown here is derived from an EMBL/GenBank/DDBJ whole genome shotgun (WGS) entry which is preliminary data.</text>
</comment>